<feature type="transmembrane region" description="Helical" evidence="8">
    <location>
        <begin position="139"/>
        <end position="163"/>
    </location>
</feature>
<keyword evidence="6 8" id="KW-1133">Transmembrane helix</keyword>
<evidence type="ECO:0000256" key="2">
    <source>
        <dbReference type="ARBA" id="ARBA00022475"/>
    </source>
</evidence>
<dbReference type="InterPro" id="IPR050297">
    <property type="entry name" value="LipidA_mod_glycosyltrf_83"/>
</dbReference>
<dbReference type="PANTHER" id="PTHR33908:SF11">
    <property type="entry name" value="MEMBRANE PROTEIN"/>
    <property type="match status" value="1"/>
</dbReference>
<feature type="transmembrane region" description="Helical" evidence="8">
    <location>
        <begin position="93"/>
        <end position="118"/>
    </location>
</feature>
<proteinExistence type="predicted"/>
<evidence type="ECO:0000313" key="10">
    <source>
        <dbReference type="Proteomes" id="UP000697710"/>
    </source>
</evidence>
<evidence type="ECO:0000256" key="4">
    <source>
        <dbReference type="ARBA" id="ARBA00022679"/>
    </source>
</evidence>
<protein>
    <submittedName>
        <fullName evidence="9">Glycosyltransferase family 39 protein</fullName>
        <ecNumber evidence="9">2.4.-.-</ecNumber>
    </submittedName>
</protein>
<keyword evidence="7 8" id="KW-0472">Membrane</keyword>
<feature type="transmembrane region" description="Helical" evidence="8">
    <location>
        <begin position="207"/>
        <end position="227"/>
    </location>
</feature>
<evidence type="ECO:0000256" key="6">
    <source>
        <dbReference type="ARBA" id="ARBA00022989"/>
    </source>
</evidence>
<accession>A0A956RRD7</accession>
<comment type="caution">
    <text evidence="9">The sequence shown here is derived from an EMBL/GenBank/DDBJ whole genome shotgun (WGS) entry which is preliminary data.</text>
</comment>
<dbReference type="PANTHER" id="PTHR33908">
    <property type="entry name" value="MANNOSYLTRANSFERASE YKCB-RELATED"/>
    <property type="match status" value="1"/>
</dbReference>
<sequence>MIRDDRSFVVLVFAIALGLRLLWVLAVPVAPVSDMAFYYEQGRSIASGEGYVSNGAVNGYVYPDYPAGAPTADRPVGYSGFLALLFLVTGPSVLVGTVANAVLGALGVVVFYGIALRLSSDLLVPRLAAILLAVFPNQIAYCGLLSDSVLFQFLLLVGCYLLLSSSVTRALLSGIVFGLATLTRAYAFPLALVWGGVLWRQRGWRNAVANLGIVTLMAGLVVVPWAIRNHRVFGDWAFVSTNLGHNLLAGHNDRCHGQWTPKLPPAAYAPGFENEIERDHALRRLALEYMVRHPVRTIAVSVPKVFYLYADDADGLRWTFKGWLASRQGVRDGVPPAVAYGPGHYGAMAVFEGYYLLVFAGFLVGLISRIRGRLEGLDPQGLGLWTIGYFTTIAIVFFGMSRFHFPVVPFFCLYAAAVLVQRFRSRLELL</sequence>
<reference evidence="9" key="2">
    <citation type="journal article" date="2021" name="Microbiome">
        <title>Successional dynamics and alternative stable states in a saline activated sludge microbial community over 9 years.</title>
        <authorList>
            <person name="Wang Y."/>
            <person name="Ye J."/>
            <person name="Ju F."/>
            <person name="Liu L."/>
            <person name="Boyd J.A."/>
            <person name="Deng Y."/>
            <person name="Parks D.H."/>
            <person name="Jiang X."/>
            <person name="Yin X."/>
            <person name="Woodcroft B.J."/>
            <person name="Tyson G.W."/>
            <person name="Hugenholtz P."/>
            <person name="Polz M.F."/>
            <person name="Zhang T."/>
        </authorList>
    </citation>
    <scope>NUCLEOTIDE SEQUENCE</scope>
    <source>
        <strain evidence="9">HKST-UBA01</strain>
    </source>
</reference>
<evidence type="ECO:0000313" key="9">
    <source>
        <dbReference type="EMBL" id="MCA9729940.1"/>
    </source>
</evidence>
<keyword evidence="4 9" id="KW-0808">Transferase</keyword>
<feature type="transmembrane region" description="Helical" evidence="8">
    <location>
        <begin position="406"/>
        <end position="423"/>
    </location>
</feature>
<reference evidence="9" key="1">
    <citation type="submission" date="2020-04" db="EMBL/GenBank/DDBJ databases">
        <authorList>
            <person name="Zhang T."/>
        </authorList>
    </citation>
    <scope>NUCLEOTIDE SEQUENCE</scope>
    <source>
        <strain evidence="9">HKST-UBA01</strain>
    </source>
</reference>
<dbReference type="EMBL" id="JAGQHR010000909">
    <property type="protein sequence ID" value="MCA9729940.1"/>
    <property type="molecule type" value="Genomic_DNA"/>
</dbReference>
<evidence type="ECO:0000256" key="8">
    <source>
        <dbReference type="SAM" id="Phobius"/>
    </source>
</evidence>
<comment type="subcellular location">
    <subcellularLocation>
        <location evidence="1">Cell membrane</location>
        <topology evidence="1">Multi-pass membrane protein</topology>
    </subcellularLocation>
</comment>
<organism evidence="9 10">
    <name type="scientific">Eiseniibacteriota bacterium</name>
    <dbReference type="NCBI Taxonomy" id="2212470"/>
    <lineage>
        <taxon>Bacteria</taxon>
        <taxon>Candidatus Eiseniibacteriota</taxon>
    </lineage>
</organism>
<dbReference type="Proteomes" id="UP000697710">
    <property type="component" value="Unassembled WGS sequence"/>
</dbReference>
<name>A0A956RRD7_UNCEI</name>
<keyword evidence="3 9" id="KW-0328">Glycosyltransferase</keyword>
<feature type="transmembrane region" description="Helical" evidence="8">
    <location>
        <begin position="175"/>
        <end position="195"/>
    </location>
</feature>
<feature type="transmembrane region" description="Helical" evidence="8">
    <location>
        <begin position="7"/>
        <end position="30"/>
    </location>
</feature>
<gene>
    <name evidence="9" type="ORF">KC729_19810</name>
</gene>
<keyword evidence="5 8" id="KW-0812">Transmembrane</keyword>
<dbReference type="EC" id="2.4.-.-" evidence="9"/>
<evidence type="ECO:0000256" key="5">
    <source>
        <dbReference type="ARBA" id="ARBA00022692"/>
    </source>
</evidence>
<keyword evidence="2" id="KW-1003">Cell membrane</keyword>
<dbReference type="AlphaFoldDB" id="A0A956RRD7"/>
<dbReference type="GO" id="GO:0005886">
    <property type="term" value="C:plasma membrane"/>
    <property type="evidence" value="ECO:0007669"/>
    <property type="project" value="UniProtKB-SubCell"/>
</dbReference>
<dbReference type="GO" id="GO:0009103">
    <property type="term" value="P:lipopolysaccharide biosynthetic process"/>
    <property type="evidence" value="ECO:0007669"/>
    <property type="project" value="UniProtKB-ARBA"/>
</dbReference>
<evidence type="ECO:0000256" key="7">
    <source>
        <dbReference type="ARBA" id="ARBA00023136"/>
    </source>
</evidence>
<feature type="transmembrane region" description="Helical" evidence="8">
    <location>
        <begin position="382"/>
        <end position="400"/>
    </location>
</feature>
<evidence type="ECO:0000256" key="3">
    <source>
        <dbReference type="ARBA" id="ARBA00022676"/>
    </source>
</evidence>
<feature type="transmembrane region" description="Helical" evidence="8">
    <location>
        <begin position="353"/>
        <end position="370"/>
    </location>
</feature>
<evidence type="ECO:0000256" key="1">
    <source>
        <dbReference type="ARBA" id="ARBA00004651"/>
    </source>
</evidence>
<dbReference type="GO" id="GO:0016763">
    <property type="term" value="F:pentosyltransferase activity"/>
    <property type="evidence" value="ECO:0007669"/>
    <property type="project" value="TreeGrafter"/>
</dbReference>